<gene>
    <name evidence="7" type="ORF">E6Q69_11930</name>
</gene>
<evidence type="ECO:0000313" key="8">
    <source>
        <dbReference type="Proteomes" id="UP000321110"/>
    </source>
</evidence>
<dbReference type="GO" id="GO:0006935">
    <property type="term" value="P:chemotaxis"/>
    <property type="evidence" value="ECO:0007669"/>
    <property type="project" value="UniProtKB-KW"/>
</dbReference>
<dbReference type="InterPro" id="IPR004089">
    <property type="entry name" value="MCPsignal_dom"/>
</dbReference>
<keyword evidence="5" id="KW-0812">Transmembrane</keyword>
<evidence type="ECO:0000313" key="7">
    <source>
        <dbReference type="EMBL" id="TXI31212.1"/>
    </source>
</evidence>
<dbReference type="Pfam" id="PF00015">
    <property type="entry name" value="MCPsignal"/>
    <property type="match status" value="1"/>
</dbReference>
<keyword evidence="5" id="KW-1133">Transmembrane helix</keyword>
<evidence type="ECO:0000256" key="2">
    <source>
        <dbReference type="ARBA" id="ARBA00023224"/>
    </source>
</evidence>
<comment type="caution">
    <text evidence="7">The sequence shown here is derived from an EMBL/GenBank/DDBJ whole genome shotgun (WGS) entry which is preliminary data.</text>
</comment>
<dbReference type="Proteomes" id="UP000321110">
    <property type="component" value="Unassembled WGS sequence"/>
</dbReference>
<evidence type="ECO:0000256" key="4">
    <source>
        <dbReference type="PROSITE-ProRule" id="PRU00284"/>
    </source>
</evidence>
<keyword evidence="2 4" id="KW-0807">Transducer</keyword>
<dbReference type="PROSITE" id="PS50111">
    <property type="entry name" value="CHEMOTAXIS_TRANSDUC_2"/>
    <property type="match status" value="1"/>
</dbReference>
<comment type="similarity">
    <text evidence="3">Belongs to the methyl-accepting chemotaxis (MCP) protein family.</text>
</comment>
<dbReference type="Gene3D" id="1.10.287.950">
    <property type="entry name" value="Methyl-accepting chemotaxis protein"/>
    <property type="match status" value="1"/>
</dbReference>
<name>A0A5C7W391_AQUAC</name>
<dbReference type="PANTHER" id="PTHR43531:SF11">
    <property type="entry name" value="METHYL-ACCEPTING CHEMOTAXIS PROTEIN 3"/>
    <property type="match status" value="1"/>
</dbReference>
<dbReference type="InterPro" id="IPR004090">
    <property type="entry name" value="Chemotax_Me-accpt_rcpt"/>
</dbReference>
<dbReference type="GO" id="GO:0004888">
    <property type="term" value="F:transmembrane signaling receptor activity"/>
    <property type="evidence" value="ECO:0007669"/>
    <property type="project" value="InterPro"/>
</dbReference>
<dbReference type="GO" id="GO:0007165">
    <property type="term" value="P:signal transduction"/>
    <property type="evidence" value="ECO:0007669"/>
    <property type="project" value="UniProtKB-KW"/>
</dbReference>
<dbReference type="InterPro" id="IPR051310">
    <property type="entry name" value="MCP_chemotaxis"/>
</dbReference>
<feature type="domain" description="Methyl-accepting transducer" evidence="6">
    <location>
        <begin position="224"/>
        <end position="454"/>
    </location>
</feature>
<organism evidence="7 8">
    <name type="scientific">Aquipseudomonas alcaligenes</name>
    <name type="common">Pseudomonas alcaligenes</name>
    <dbReference type="NCBI Taxonomy" id="43263"/>
    <lineage>
        <taxon>Bacteria</taxon>
        <taxon>Pseudomonadati</taxon>
        <taxon>Pseudomonadota</taxon>
        <taxon>Gammaproteobacteria</taxon>
        <taxon>Pseudomonadales</taxon>
        <taxon>Pseudomonadaceae</taxon>
        <taxon>Aquipseudomonas</taxon>
    </lineage>
</organism>
<dbReference type="SMART" id="SM00283">
    <property type="entry name" value="MA"/>
    <property type="match status" value="1"/>
</dbReference>
<dbReference type="EMBL" id="SSFO01000197">
    <property type="protein sequence ID" value="TXI31212.1"/>
    <property type="molecule type" value="Genomic_DNA"/>
</dbReference>
<dbReference type="PANTHER" id="PTHR43531">
    <property type="entry name" value="PROTEIN ICFG"/>
    <property type="match status" value="1"/>
</dbReference>
<feature type="transmembrane region" description="Helical" evidence="5">
    <location>
        <begin position="21"/>
        <end position="39"/>
    </location>
</feature>
<evidence type="ECO:0000256" key="1">
    <source>
        <dbReference type="ARBA" id="ARBA00022500"/>
    </source>
</evidence>
<sequence length="480" mass="52721">MQQGQLATLMPQSEQSHSDQSLGRMLSFFCLCGTVIGLYSGIKWGRLGNDALMQGSFLLIIGMPLVMLTVRQAWLPARGVANLAMALISSYAMILIYQLGGVHSAHIFWPLVVIGFGYLLLGGRSAAFWAVIQLLFVFWLIRLDRAGASLPQFELSPRDAMLNEYSGYLLPVLTMWLAQWYSARVRQQALSDARQHLDEAERVGKAATAGSQQLAVLLDEVRHSASDLRQLSQQLYRTLDSMRQRCQSIDGDVQQQADAMHQLDLAVHEVLDNLSQSTAHMRQLSQDTQHSSGQVTACASRMQQAQDSMQAIQASNQRIAESMQMISAIAQQTNLLALNAAIEAARAGEHGRGFAVVADEVRSLSQRSNQTADTVQSVLVQSAQIVGTGVEQVSDVGTALAENATLTANLSGAILDHSQSLDQAQHQLTRVRDHSTAQREASQRQREASAELLNAQESLVALGERLEQLSQQLHQRVEQR</sequence>
<proteinExistence type="inferred from homology"/>
<dbReference type="AlphaFoldDB" id="A0A5C7W391"/>
<evidence type="ECO:0000256" key="3">
    <source>
        <dbReference type="ARBA" id="ARBA00029447"/>
    </source>
</evidence>
<dbReference type="PRINTS" id="PR00260">
    <property type="entry name" value="CHEMTRNSDUCR"/>
</dbReference>
<feature type="transmembrane region" description="Helical" evidence="5">
    <location>
        <begin position="80"/>
        <end position="99"/>
    </location>
</feature>
<feature type="transmembrane region" description="Helical" evidence="5">
    <location>
        <begin position="111"/>
        <end position="141"/>
    </location>
</feature>
<accession>A0A5C7W391</accession>
<keyword evidence="5" id="KW-0472">Membrane</keyword>
<protein>
    <recommendedName>
        <fullName evidence="6">Methyl-accepting transducer domain-containing protein</fullName>
    </recommendedName>
</protein>
<dbReference type="RefSeq" id="WP_021699503.1">
    <property type="nucleotide sequence ID" value="NZ_UGUP01000002.1"/>
</dbReference>
<dbReference type="SUPFAM" id="SSF58104">
    <property type="entry name" value="Methyl-accepting chemotaxis protein (MCP) signaling domain"/>
    <property type="match status" value="1"/>
</dbReference>
<evidence type="ECO:0000256" key="5">
    <source>
        <dbReference type="SAM" id="Phobius"/>
    </source>
</evidence>
<dbReference type="GO" id="GO:0005886">
    <property type="term" value="C:plasma membrane"/>
    <property type="evidence" value="ECO:0007669"/>
    <property type="project" value="TreeGrafter"/>
</dbReference>
<feature type="transmembrane region" description="Helical" evidence="5">
    <location>
        <begin position="51"/>
        <end position="68"/>
    </location>
</feature>
<reference evidence="7 8" key="1">
    <citation type="submission" date="2018-09" db="EMBL/GenBank/DDBJ databases">
        <title>Metagenome Assembled Genomes from an Advanced Water Purification Facility.</title>
        <authorList>
            <person name="Stamps B.W."/>
            <person name="Spear J.R."/>
        </authorList>
    </citation>
    <scope>NUCLEOTIDE SEQUENCE [LARGE SCALE GENOMIC DNA]</scope>
    <source>
        <strain evidence="7">Bin_52_1</strain>
    </source>
</reference>
<evidence type="ECO:0000259" key="6">
    <source>
        <dbReference type="PROSITE" id="PS50111"/>
    </source>
</evidence>
<keyword evidence="1" id="KW-0145">Chemotaxis</keyword>